<dbReference type="Gene3D" id="2.70.70.10">
    <property type="entry name" value="Glucose Permease (Domain IIA)"/>
    <property type="match status" value="1"/>
</dbReference>
<dbReference type="AlphaFoldDB" id="A0A395LK41"/>
<dbReference type="EMBL" id="QRBB01000001">
    <property type="protein sequence ID" value="RDS76707.1"/>
    <property type="molecule type" value="Genomic_DNA"/>
</dbReference>
<dbReference type="CDD" id="cd12797">
    <property type="entry name" value="M23_peptidase"/>
    <property type="match status" value="1"/>
</dbReference>
<evidence type="ECO:0000256" key="2">
    <source>
        <dbReference type="SAM" id="MobiDB-lite"/>
    </source>
</evidence>
<evidence type="ECO:0000313" key="6">
    <source>
        <dbReference type="Proteomes" id="UP000254101"/>
    </source>
</evidence>
<dbReference type="InterPro" id="IPR011055">
    <property type="entry name" value="Dup_hybrid_motif"/>
</dbReference>
<dbReference type="Proteomes" id="UP000254101">
    <property type="component" value="Unassembled WGS sequence"/>
</dbReference>
<keyword evidence="1" id="KW-0175">Coiled coil</keyword>
<keyword evidence="6" id="KW-1185">Reference proteome</keyword>
<evidence type="ECO:0000256" key="1">
    <source>
        <dbReference type="SAM" id="Coils"/>
    </source>
</evidence>
<gene>
    <name evidence="5" type="ORF">DL238_03195</name>
</gene>
<dbReference type="GO" id="GO:0004222">
    <property type="term" value="F:metalloendopeptidase activity"/>
    <property type="evidence" value="ECO:0007669"/>
    <property type="project" value="TreeGrafter"/>
</dbReference>
<comment type="caution">
    <text evidence="5">The sequence shown here is derived from an EMBL/GenBank/DDBJ whole genome shotgun (WGS) entry which is preliminary data.</text>
</comment>
<dbReference type="OrthoDB" id="9809144at2"/>
<feature type="region of interest" description="Disordered" evidence="2">
    <location>
        <begin position="275"/>
        <end position="294"/>
    </location>
</feature>
<dbReference type="RefSeq" id="WP_115490931.1">
    <property type="nucleotide sequence ID" value="NZ_JACHWW010000001.1"/>
</dbReference>
<evidence type="ECO:0000256" key="3">
    <source>
        <dbReference type="SAM" id="SignalP"/>
    </source>
</evidence>
<name>A0A395LK41_9SPHN</name>
<protein>
    <submittedName>
        <fullName evidence="5">Metalloendopeptidase</fullName>
    </submittedName>
</protein>
<keyword evidence="3" id="KW-0732">Signal</keyword>
<dbReference type="InterPro" id="IPR050570">
    <property type="entry name" value="Cell_wall_metabolism_enzyme"/>
</dbReference>
<dbReference type="PANTHER" id="PTHR21666:SF270">
    <property type="entry name" value="MUREIN HYDROLASE ACTIVATOR ENVC"/>
    <property type="match status" value="1"/>
</dbReference>
<dbReference type="Pfam" id="PF01551">
    <property type="entry name" value="Peptidase_M23"/>
    <property type="match status" value="1"/>
</dbReference>
<proteinExistence type="predicted"/>
<dbReference type="PANTHER" id="PTHR21666">
    <property type="entry name" value="PEPTIDASE-RELATED"/>
    <property type="match status" value="1"/>
</dbReference>
<evidence type="ECO:0000259" key="4">
    <source>
        <dbReference type="Pfam" id="PF01551"/>
    </source>
</evidence>
<feature type="coiled-coil region" evidence="1">
    <location>
        <begin position="35"/>
        <end position="104"/>
    </location>
</feature>
<sequence>MFKRFALIAAPFALLATIAIVPQAFGQRAEQFEDADAVRAAIARAERASERAAQRGRSLEAAAEQAEQEAERVANQAAALAARIQETEADIEAAQGELSLIARQQRALDARLGERREPLIRLTGALQNFSRRPLILSVFRPGSIRESMYLRAVLETTIPQVRGRTAALRAEIDRSRALRDAAQGVLAQLAEQEERLEFRRTQLAAIETRKRLAARRRGGEADRQEERALAYAEEARDLDGLIARIDAAGTMREELAALPGPVIRPARPSQARVSGTTSRIPAADSGSVQSPADLRLPVNGRTLRGFGSVDRTGMRSQGLSILARGGAQVVTPAPGRIAFAGPFRGFERIVIIEHPAGWTSLITGLARTDVTVGEQLTEGAPIGVAPPEGGAIGFELRLGGRPANPLDHLTR</sequence>
<organism evidence="5 6">
    <name type="scientific">Alteriqipengyuania lutimaris</name>
    <dbReference type="NCBI Taxonomy" id="1538146"/>
    <lineage>
        <taxon>Bacteria</taxon>
        <taxon>Pseudomonadati</taxon>
        <taxon>Pseudomonadota</taxon>
        <taxon>Alphaproteobacteria</taxon>
        <taxon>Sphingomonadales</taxon>
        <taxon>Erythrobacteraceae</taxon>
        <taxon>Alteriqipengyuania</taxon>
    </lineage>
</organism>
<feature type="signal peptide" evidence="3">
    <location>
        <begin position="1"/>
        <end position="24"/>
    </location>
</feature>
<accession>A0A395LK41</accession>
<feature type="domain" description="M23ase beta-sheet core" evidence="4">
    <location>
        <begin position="316"/>
        <end position="405"/>
    </location>
</feature>
<feature type="chain" id="PRO_5017244706" evidence="3">
    <location>
        <begin position="25"/>
        <end position="411"/>
    </location>
</feature>
<dbReference type="SUPFAM" id="SSF51261">
    <property type="entry name" value="Duplicated hybrid motif"/>
    <property type="match status" value="1"/>
</dbReference>
<evidence type="ECO:0000313" key="5">
    <source>
        <dbReference type="EMBL" id="RDS76707.1"/>
    </source>
</evidence>
<reference evidence="5 6" key="1">
    <citation type="submission" date="2018-07" db="EMBL/GenBank/DDBJ databases">
        <title>Erythrobacter nanhaiensis sp. nov., a novel member of the genus Erythrobacter isolated from the South China Sea.</title>
        <authorList>
            <person name="Chen X."/>
            <person name="Liu J."/>
        </authorList>
    </citation>
    <scope>NUCLEOTIDE SEQUENCE [LARGE SCALE GENOMIC DNA]</scope>
    <source>
        <strain evidence="5 6">S-5</strain>
    </source>
</reference>
<dbReference type="InterPro" id="IPR016047">
    <property type="entry name" value="M23ase_b-sheet_dom"/>
</dbReference>